<keyword evidence="1" id="KW-0812">Transmembrane</keyword>
<proteinExistence type="predicted"/>
<protein>
    <submittedName>
        <fullName evidence="2">Uncharacterized protein</fullName>
    </submittedName>
</protein>
<evidence type="ECO:0000313" key="3">
    <source>
        <dbReference type="Proteomes" id="UP000276133"/>
    </source>
</evidence>
<keyword evidence="1" id="KW-1133">Transmembrane helix</keyword>
<keyword evidence="3" id="KW-1185">Reference proteome</keyword>
<dbReference type="AlphaFoldDB" id="A0A3M7QZJ7"/>
<comment type="caution">
    <text evidence="2">The sequence shown here is derived from an EMBL/GenBank/DDBJ whole genome shotgun (WGS) entry which is preliminary data.</text>
</comment>
<gene>
    <name evidence="2" type="ORF">BpHYR1_017856</name>
</gene>
<evidence type="ECO:0000313" key="2">
    <source>
        <dbReference type="EMBL" id="RNA16438.1"/>
    </source>
</evidence>
<evidence type="ECO:0000256" key="1">
    <source>
        <dbReference type="SAM" id="Phobius"/>
    </source>
</evidence>
<organism evidence="2 3">
    <name type="scientific">Brachionus plicatilis</name>
    <name type="common">Marine rotifer</name>
    <name type="synonym">Brachionus muelleri</name>
    <dbReference type="NCBI Taxonomy" id="10195"/>
    <lineage>
        <taxon>Eukaryota</taxon>
        <taxon>Metazoa</taxon>
        <taxon>Spiralia</taxon>
        <taxon>Gnathifera</taxon>
        <taxon>Rotifera</taxon>
        <taxon>Eurotatoria</taxon>
        <taxon>Monogononta</taxon>
        <taxon>Pseudotrocha</taxon>
        <taxon>Ploima</taxon>
        <taxon>Brachionidae</taxon>
        <taxon>Brachionus</taxon>
    </lineage>
</organism>
<name>A0A3M7QZJ7_BRAPC</name>
<reference evidence="2 3" key="1">
    <citation type="journal article" date="2018" name="Sci. Rep.">
        <title>Genomic signatures of local adaptation to the degree of environmental predictability in rotifers.</title>
        <authorList>
            <person name="Franch-Gras L."/>
            <person name="Hahn C."/>
            <person name="Garcia-Roger E.M."/>
            <person name="Carmona M.J."/>
            <person name="Serra M."/>
            <person name="Gomez A."/>
        </authorList>
    </citation>
    <scope>NUCLEOTIDE SEQUENCE [LARGE SCALE GENOMIC DNA]</scope>
    <source>
        <strain evidence="2">HYR1</strain>
    </source>
</reference>
<feature type="transmembrane region" description="Helical" evidence="1">
    <location>
        <begin position="71"/>
        <end position="90"/>
    </location>
</feature>
<keyword evidence="1" id="KW-0472">Membrane</keyword>
<dbReference type="EMBL" id="REGN01004705">
    <property type="protein sequence ID" value="RNA16438.1"/>
    <property type="molecule type" value="Genomic_DNA"/>
</dbReference>
<accession>A0A3M7QZJ7</accession>
<dbReference type="Proteomes" id="UP000276133">
    <property type="component" value="Unassembled WGS sequence"/>
</dbReference>
<sequence>MSKTYTHQDCEKTTPGLIYICYLQSVKFGITRNAKIFHEIPLKTNNYYPTATCDLRTISYISSIATITKPFVYFSDFLISPFFLCFAMSFHNKISHFANLVFSSRLLFAIGISRHAQFRVLTSTPNTSSKFPNVSTLLEKSYFDRIGPVEKAQMVQMKNEIDGLKSRVFVKRFANKKYQTQVLFIKVTEWWRFGWNLGIRTASQKQTLHKKINT</sequence>